<keyword evidence="13" id="KW-1185">Reference proteome</keyword>
<evidence type="ECO:0000256" key="2">
    <source>
        <dbReference type="ARBA" id="ARBA00006214"/>
    </source>
</evidence>
<dbReference type="Gene3D" id="1.20.1440.130">
    <property type="entry name" value="VKOR domain"/>
    <property type="match status" value="1"/>
</dbReference>
<comment type="subcellular location">
    <subcellularLocation>
        <location evidence="1">Membrane</location>
        <topology evidence="1">Multi-pass membrane protein</topology>
    </subcellularLocation>
</comment>
<dbReference type="CDD" id="cd12922">
    <property type="entry name" value="VKOR_5"/>
    <property type="match status" value="1"/>
</dbReference>
<evidence type="ECO:0000259" key="11">
    <source>
        <dbReference type="SMART" id="SM00756"/>
    </source>
</evidence>
<evidence type="ECO:0000256" key="4">
    <source>
        <dbReference type="ARBA" id="ARBA00022719"/>
    </source>
</evidence>
<dbReference type="Pfam" id="PF07884">
    <property type="entry name" value="VKOR"/>
    <property type="match status" value="1"/>
</dbReference>
<name>A0ABR8UP91_9MICC</name>
<accession>A0ABR8UP91</accession>
<evidence type="ECO:0000256" key="3">
    <source>
        <dbReference type="ARBA" id="ARBA00022692"/>
    </source>
</evidence>
<evidence type="ECO:0000256" key="7">
    <source>
        <dbReference type="ARBA" id="ARBA00023136"/>
    </source>
</evidence>
<keyword evidence="8" id="KW-1015">Disulfide bond</keyword>
<evidence type="ECO:0000256" key="8">
    <source>
        <dbReference type="ARBA" id="ARBA00023157"/>
    </source>
</evidence>
<feature type="transmembrane region" description="Helical" evidence="10">
    <location>
        <begin position="167"/>
        <end position="188"/>
    </location>
</feature>
<sequence length="194" mass="21664">MVRSARQRPFALLLLITSVVGWLASGILVLERLHVYEDSNYVTSCDISPWVSCGTVFQTWQAAIFGFPNPLLGIVAFSVTITVAMSILAGAKFSRWYWIAVQTGVTVGMGFVVWLWSQALFDIYVLCLYCIVVWAAMIPMFVFTTVRNMAHGVIPAPKRLVSFVSEWAWAITALLWVSVAASIFFRFMNSFLGS</sequence>
<dbReference type="InterPro" id="IPR038354">
    <property type="entry name" value="VKOR_sf"/>
</dbReference>
<organism evidence="12 13">
    <name type="scientific">Arthrobacter gallicola</name>
    <dbReference type="NCBI Taxonomy" id="2762225"/>
    <lineage>
        <taxon>Bacteria</taxon>
        <taxon>Bacillati</taxon>
        <taxon>Actinomycetota</taxon>
        <taxon>Actinomycetes</taxon>
        <taxon>Micrococcales</taxon>
        <taxon>Micrococcaceae</taxon>
        <taxon>Arthrobacter</taxon>
    </lineage>
</organism>
<keyword evidence="7 10" id="KW-0472">Membrane</keyword>
<protein>
    <submittedName>
        <fullName evidence="12">Vitamin K epoxide reductase family protein</fullName>
    </submittedName>
</protein>
<keyword evidence="4" id="KW-0874">Quinone</keyword>
<dbReference type="SMART" id="SM00756">
    <property type="entry name" value="VKc"/>
    <property type="match status" value="1"/>
</dbReference>
<keyword evidence="5 10" id="KW-1133">Transmembrane helix</keyword>
<evidence type="ECO:0000256" key="6">
    <source>
        <dbReference type="ARBA" id="ARBA00023002"/>
    </source>
</evidence>
<keyword evidence="3 10" id="KW-0812">Transmembrane</keyword>
<dbReference type="EMBL" id="JACSQD010000001">
    <property type="protein sequence ID" value="MBD7994359.1"/>
    <property type="molecule type" value="Genomic_DNA"/>
</dbReference>
<keyword evidence="9" id="KW-0676">Redox-active center</keyword>
<feature type="transmembrane region" description="Helical" evidence="10">
    <location>
        <begin position="123"/>
        <end position="146"/>
    </location>
</feature>
<dbReference type="Proteomes" id="UP000609874">
    <property type="component" value="Unassembled WGS sequence"/>
</dbReference>
<dbReference type="InterPro" id="IPR012932">
    <property type="entry name" value="VKOR"/>
</dbReference>
<evidence type="ECO:0000313" key="13">
    <source>
        <dbReference type="Proteomes" id="UP000609874"/>
    </source>
</evidence>
<evidence type="ECO:0000313" key="12">
    <source>
        <dbReference type="EMBL" id="MBD7994359.1"/>
    </source>
</evidence>
<feature type="transmembrane region" description="Helical" evidence="10">
    <location>
        <begin position="71"/>
        <end position="89"/>
    </location>
</feature>
<keyword evidence="6" id="KW-0560">Oxidoreductase</keyword>
<comment type="caution">
    <text evidence="12">The sequence shown here is derived from an EMBL/GenBank/DDBJ whole genome shotgun (WGS) entry which is preliminary data.</text>
</comment>
<proteinExistence type="inferred from homology"/>
<dbReference type="InterPro" id="IPR041714">
    <property type="entry name" value="VKOR_Actinobacteria"/>
</dbReference>
<comment type="similarity">
    <text evidence="2">Belongs to the VKOR family.</text>
</comment>
<reference evidence="12 13" key="1">
    <citation type="submission" date="2020-08" db="EMBL/GenBank/DDBJ databases">
        <title>A Genomic Blueprint of the Chicken Gut Microbiome.</title>
        <authorList>
            <person name="Gilroy R."/>
            <person name="Ravi A."/>
            <person name="Getino M."/>
            <person name="Pursley I."/>
            <person name="Horton D.L."/>
            <person name="Alikhan N.-F."/>
            <person name="Baker D."/>
            <person name="Gharbi K."/>
            <person name="Hall N."/>
            <person name="Watson M."/>
            <person name="Adriaenssens E.M."/>
            <person name="Foster-Nyarko E."/>
            <person name="Jarju S."/>
            <person name="Secka A."/>
            <person name="Antonio M."/>
            <person name="Oren A."/>
            <person name="Chaudhuri R."/>
            <person name="La Ragione R.M."/>
            <person name="Hildebrand F."/>
            <person name="Pallen M.J."/>
        </authorList>
    </citation>
    <scope>NUCLEOTIDE SEQUENCE [LARGE SCALE GENOMIC DNA]</scope>
    <source>
        <strain evidence="12 13">Sa2CUA1</strain>
    </source>
</reference>
<gene>
    <name evidence="12" type="ORF">H9639_03495</name>
</gene>
<feature type="transmembrane region" description="Helical" evidence="10">
    <location>
        <begin position="96"/>
        <end position="117"/>
    </location>
</feature>
<evidence type="ECO:0000256" key="10">
    <source>
        <dbReference type="SAM" id="Phobius"/>
    </source>
</evidence>
<feature type="domain" description="Vitamin K epoxide reductase" evidence="11">
    <location>
        <begin position="7"/>
        <end position="148"/>
    </location>
</feature>
<evidence type="ECO:0000256" key="1">
    <source>
        <dbReference type="ARBA" id="ARBA00004141"/>
    </source>
</evidence>
<evidence type="ECO:0000256" key="5">
    <source>
        <dbReference type="ARBA" id="ARBA00022989"/>
    </source>
</evidence>
<evidence type="ECO:0000256" key="9">
    <source>
        <dbReference type="ARBA" id="ARBA00023284"/>
    </source>
</evidence>